<dbReference type="Gene3D" id="2.60.120.10">
    <property type="entry name" value="Jelly Rolls"/>
    <property type="match status" value="1"/>
</dbReference>
<dbReference type="InterPro" id="IPR010424">
    <property type="entry name" value="EutQ"/>
</dbReference>
<dbReference type="CDD" id="cd02228">
    <property type="entry name" value="cupin_EutQ"/>
    <property type="match status" value="1"/>
</dbReference>
<proteinExistence type="predicted"/>
<dbReference type="InterPro" id="IPR014710">
    <property type="entry name" value="RmlC-like_jellyroll"/>
</dbReference>
<reference evidence="1 2" key="1">
    <citation type="submission" date="2016-10" db="EMBL/GenBank/DDBJ databases">
        <authorList>
            <person name="de Groot N.N."/>
        </authorList>
    </citation>
    <scope>NUCLEOTIDE SEQUENCE [LARGE SCALE GENOMIC DNA]</scope>
    <source>
        <strain evidence="1 2">AA1</strain>
    </source>
</reference>
<evidence type="ECO:0000313" key="2">
    <source>
        <dbReference type="Proteomes" id="UP000198870"/>
    </source>
</evidence>
<protein>
    <submittedName>
        <fullName evidence="1">Ethanolamine utilization protein EutQ, cupin superfamily</fullName>
    </submittedName>
</protein>
<keyword evidence="2" id="KW-1185">Reference proteome</keyword>
<dbReference type="EMBL" id="FMUX01000004">
    <property type="protein sequence ID" value="SCY10553.1"/>
    <property type="molecule type" value="Genomic_DNA"/>
</dbReference>
<organism evidence="1 2">
    <name type="scientific">Desulfoluna spongiiphila</name>
    <dbReference type="NCBI Taxonomy" id="419481"/>
    <lineage>
        <taxon>Bacteria</taxon>
        <taxon>Pseudomonadati</taxon>
        <taxon>Thermodesulfobacteriota</taxon>
        <taxon>Desulfobacteria</taxon>
        <taxon>Desulfobacterales</taxon>
        <taxon>Desulfolunaceae</taxon>
        <taxon>Desulfoluna</taxon>
    </lineage>
</organism>
<gene>
    <name evidence="1" type="ORF">SAMN05216233_10429</name>
</gene>
<dbReference type="Proteomes" id="UP000198870">
    <property type="component" value="Unassembled WGS sequence"/>
</dbReference>
<dbReference type="AlphaFoldDB" id="A0A1G5D756"/>
<sequence>MKKKLIGAETVMKHVTDGVFHLDEDIILTPAARDLLRDNRVLLMAGTSAHNQNAPLAPCGAPVCMNCSECVMDKQEVNIEALIRKIVAEQLSGKAGEFEKIVDKESGVFCVKAATVTPEPFDTGKKGDKVFITDVVTLEESPRLGFGIMEMQEGSAFDWTLRYDEVDYIIDGTLEILLDDRKVIAHKGDILFIPQHSTITFSTPDSARFMYVTYPADWSNQ</sequence>
<accession>A0A1G5D756</accession>
<dbReference type="InterPro" id="IPR011051">
    <property type="entry name" value="RmlC_Cupin_sf"/>
</dbReference>
<evidence type="ECO:0000313" key="1">
    <source>
        <dbReference type="EMBL" id="SCY10553.1"/>
    </source>
</evidence>
<dbReference type="PANTHER" id="PTHR36169">
    <property type="entry name" value="ETHANOLAMINE UTILIZATION PROTEIN EUTQ"/>
    <property type="match status" value="1"/>
</dbReference>
<dbReference type="PANTHER" id="PTHR36169:SF1">
    <property type="entry name" value="ACETATE KINASE EUTQ"/>
    <property type="match status" value="1"/>
</dbReference>
<dbReference type="STRING" id="419481.SAMN05216233_10429"/>
<dbReference type="RefSeq" id="WP_217640253.1">
    <property type="nucleotide sequence ID" value="NZ_FMUX01000004.1"/>
</dbReference>
<dbReference type="Pfam" id="PF06249">
    <property type="entry name" value="EutQ"/>
    <property type="match status" value="1"/>
</dbReference>
<name>A0A1G5D756_9BACT</name>
<dbReference type="SUPFAM" id="SSF51182">
    <property type="entry name" value="RmlC-like cupins"/>
    <property type="match status" value="1"/>
</dbReference>